<comment type="similarity">
    <text evidence="1">Belongs to the amidase family.</text>
</comment>
<sequence>MTDLTARSLSELVQALSAGEVTATEVVQAHLDRIAELNPRLNALTPIDAEAVLAAAATAEGPLGGVPFTVKENLDVAGSATTWGLPALAGAIAQTDAPAVSRLRQAGGVPIGRGNMPDFALRWHTDSSLRGQTLNPWSPDVSPGGSSGGEAAAVASGMSPLGLCSDYGGSVRVPAAACGVVGLKPTPGRIPAANAPTSGVPNLGQQLMATLGVVVRTVADAALAFGLLAGADPRDPASTPIPFTPGREGGPLRVGITTNACDAEVGGAIQRAAELLAKAGHHVETAEPPIVDAADSWLNETVTEISVGTLPLMRQAGGPAANQIVDEMLRLRPPLDLAGYQGLFPARLLLARAWSAWFAEYDVLLGPVSGRPTPAPGYDLEPGSLDQLREDMLLTLAVSAMGLPAVSLPAGLDSRGAPLAVQIVSWRYRENVCLDVAAELERSFGSLAPPPAIG</sequence>
<reference evidence="5" key="1">
    <citation type="journal article" date="2019" name="Int. J. Syst. Evol. Microbiol.">
        <title>The Global Catalogue of Microorganisms (GCM) 10K type strain sequencing project: providing services to taxonomists for standard genome sequencing and annotation.</title>
        <authorList>
            <consortium name="The Broad Institute Genomics Platform"/>
            <consortium name="The Broad Institute Genome Sequencing Center for Infectious Disease"/>
            <person name="Wu L."/>
            <person name="Ma J."/>
        </authorList>
    </citation>
    <scope>NUCLEOTIDE SEQUENCE [LARGE SCALE GENOMIC DNA]</scope>
    <source>
        <strain evidence="5">CGMCC 4.7241</strain>
    </source>
</reference>
<keyword evidence="5" id="KW-1185">Reference proteome</keyword>
<dbReference type="PANTHER" id="PTHR11895">
    <property type="entry name" value="TRANSAMIDASE"/>
    <property type="match status" value="1"/>
</dbReference>
<dbReference type="EMBL" id="JBHRZH010000004">
    <property type="protein sequence ID" value="MFC3760047.1"/>
    <property type="molecule type" value="Genomic_DNA"/>
</dbReference>
<evidence type="ECO:0000256" key="1">
    <source>
        <dbReference type="ARBA" id="ARBA00009199"/>
    </source>
</evidence>
<proteinExistence type="inferred from homology"/>
<comment type="caution">
    <text evidence="4">The sequence shown here is derived from an EMBL/GenBank/DDBJ whole genome shotgun (WGS) entry which is preliminary data.</text>
</comment>
<evidence type="ECO:0000259" key="3">
    <source>
        <dbReference type="Pfam" id="PF01425"/>
    </source>
</evidence>
<dbReference type="Pfam" id="PF01425">
    <property type="entry name" value="Amidase"/>
    <property type="match status" value="1"/>
</dbReference>
<dbReference type="InterPro" id="IPR023631">
    <property type="entry name" value="Amidase_dom"/>
</dbReference>
<dbReference type="SUPFAM" id="SSF75304">
    <property type="entry name" value="Amidase signature (AS) enzymes"/>
    <property type="match status" value="1"/>
</dbReference>
<evidence type="ECO:0000313" key="4">
    <source>
        <dbReference type="EMBL" id="MFC3760047.1"/>
    </source>
</evidence>
<feature type="compositionally biased region" description="Low complexity" evidence="2">
    <location>
        <begin position="136"/>
        <end position="149"/>
    </location>
</feature>
<accession>A0ABV7Y5H9</accession>
<evidence type="ECO:0000256" key="2">
    <source>
        <dbReference type="SAM" id="MobiDB-lite"/>
    </source>
</evidence>
<dbReference type="Gene3D" id="3.90.1300.10">
    <property type="entry name" value="Amidase signature (AS) domain"/>
    <property type="match status" value="1"/>
</dbReference>
<dbReference type="PANTHER" id="PTHR11895:SF7">
    <property type="entry name" value="GLUTAMYL-TRNA(GLN) AMIDOTRANSFERASE SUBUNIT A, MITOCHONDRIAL"/>
    <property type="match status" value="1"/>
</dbReference>
<dbReference type="RefSeq" id="WP_205120127.1">
    <property type="nucleotide sequence ID" value="NZ_JAFBCM010000001.1"/>
</dbReference>
<feature type="region of interest" description="Disordered" evidence="2">
    <location>
        <begin position="130"/>
        <end position="149"/>
    </location>
</feature>
<name>A0ABV7Y5H9_9ACTN</name>
<gene>
    <name evidence="4" type="ORF">ACFOUW_04305</name>
</gene>
<protein>
    <submittedName>
        <fullName evidence="4">Amidase</fullName>
    </submittedName>
</protein>
<dbReference type="InterPro" id="IPR036928">
    <property type="entry name" value="AS_sf"/>
</dbReference>
<feature type="domain" description="Amidase" evidence="3">
    <location>
        <begin position="25"/>
        <end position="434"/>
    </location>
</feature>
<dbReference type="InterPro" id="IPR000120">
    <property type="entry name" value="Amidase"/>
</dbReference>
<dbReference type="Proteomes" id="UP001595699">
    <property type="component" value="Unassembled WGS sequence"/>
</dbReference>
<evidence type="ECO:0000313" key="5">
    <source>
        <dbReference type="Proteomes" id="UP001595699"/>
    </source>
</evidence>
<organism evidence="4 5">
    <name type="scientific">Tenggerimyces flavus</name>
    <dbReference type="NCBI Taxonomy" id="1708749"/>
    <lineage>
        <taxon>Bacteria</taxon>
        <taxon>Bacillati</taxon>
        <taxon>Actinomycetota</taxon>
        <taxon>Actinomycetes</taxon>
        <taxon>Propionibacteriales</taxon>
        <taxon>Nocardioidaceae</taxon>
        <taxon>Tenggerimyces</taxon>
    </lineage>
</organism>